<dbReference type="CDD" id="cd06171">
    <property type="entry name" value="Sigma70_r4"/>
    <property type="match status" value="1"/>
</dbReference>
<dbReference type="PANTHER" id="PTHR43133">
    <property type="entry name" value="RNA POLYMERASE ECF-TYPE SIGMA FACTO"/>
    <property type="match status" value="1"/>
</dbReference>
<dbReference type="SUPFAM" id="SSF88946">
    <property type="entry name" value="Sigma2 domain of RNA polymerase sigma factors"/>
    <property type="match status" value="1"/>
</dbReference>
<gene>
    <name evidence="7" type="ORF">ACFSAG_10235</name>
</gene>
<dbReference type="InterPro" id="IPR039425">
    <property type="entry name" value="RNA_pol_sigma-70-like"/>
</dbReference>
<keyword evidence="4" id="KW-0804">Transcription</keyword>
<dbReference type="Proteomes" id="UP001597215">
    <property type="component" value="Unassembled WGS sequence"/>
</dbReference>
<dbReference type="SUPFAM" id="SSF88659">
    <property type="entry name" value="Sigma3 and sigma4 domains of RNA polymerase sigma factors"/>
    <property type="match status" value="1"/>
</dbReference>
<proteinExistence type="inferred from homology"/>
<comment type="caution">
    <text evidence="7">The sequence shown here is derived from an EMBL/GenBank/DDBJ whole genome shotgun (WGS) entry which is preliminary data.</text>
</comment>
<dbReference type="Pfam" id="PF08281">
    <property type="entry name" value="Sigma70_r4_2"/>
    <property type="match status" value="1"/>
</dbReference>
<dbReference type="InterPro" id="IPR013324">
    <property type="entry name" value="RNA_pol_sigma_r3/r4-like"/>
</dbReference>
<evidence type="ECO:0000256" key="4">
    <source>
        <dbReference type="ARBA" id="ARBA00023163"/>
    </source>
</evidence>
<evidence type="ECO:0000256" key="3">
    <source>
        <dbReference type="ARBA" id="ARBA00023082"/>
    </source>
</evidence>
<organism evidence="7 8">
    <name type="scientific">Sphingorhabdus buctiana</name>
    <dbReference type="NCBI Taxonomy" id="1508805"/>
    <lineage>
        <taxon>Bacteria</taxon>
        <taxon>Pseudomonadati</taxon>
        <taxon>Pseudomonadota</taxon>
        <taxon>Alphaproteobacteria</taxon>
        <taxon>Sphingomonadales</taxon>
        <taxon>Sphingomonadaceae</taxon>
        <taxon>Sphingorhabdus</taxon>
    </lineage>
</organism>
<reference evidence="8" key="1">
    <citation type="journal article" date="2019" name="Int. J. Syst. Evol. Microbiol.">
        <title>The Global Catalogue of Microorganisms (GCM) 10K type strain sequencing project: providing services to taxonomists for standard genome sequencing and annotation.</title>
        <authorList>
            <consortium name="The Broad Institute Genomics Platform"/>
            <consortium name="The Broad Institute Genome Sequencing Center for Infectious Disease"/>
            <person name="Wu L."/>
            <person name="Ma J."/>
        </authorList>
    </citation>
    <scope>NUCLEOTIDE SEQUENCE [LARGE SCALE GENOMIC DNA]</scope>
    <source>
        <strain evidence="8">CGMCC 1.12449</strain>
    </source>
</reference>
<name>A0ABW4MFG5_9SPHN</name>
<evidence type="ECO:0000313" key="8">
    <source>
        <dbReference type="Proteomes" id="UP001597215"/>
    </source>
</evidence>
<evidence type="ECO:0000313" key="7">
    <source>
        <dbReference type="EMBL" id="MFD1767218.1"/>
    </source>
</evidence>
<comment type="similarity">
    <text evidence="1">Belongs to the sigma-70 factor family. ECF subfamily.</text>
</comment>
<dbReference type="PANTHER" id="PTHR43133:SF51">
    <property type="entry name" value="RNA POLYMERASE SIGMA FACTOR"/>
    <property type="match status" value="1"/>
</dbReference>
<evidence type="ECO:0000256" key="2">
    <source>
        <dbReference type="ARBA" id="ARBA00023015"/>
    </source>
</evidence>
<accession>A0ABW4MFG5</accession>
<keyword evidence="3" id="KW-0731">Sigma factor</keyword>
<evidence type="ECO:0000256" key="1">
    <source>
        <dbReference type="ARBA" id="ARBA00010641"/>
    </source>
</evidence>
<sequence>MTLDLSQCDDQELASLAVAGRGQAFRELMRRYKDPLYRLIRNNVGDPEEATDLLQESFVSAFAAIHRYDAQRPFRFWLSRIALNKCRDWARRRAVRSFFSFARPIEADEDFQSEAPGPGREVESRAELARVEKAIAALPHSLREVLTLRTIEELSQAETAAILGISEKSVETRLYRARAQLKAHLAGSLDSAEP</sequence>
<dbReference type="InterPro" id="IPR013325">
    <property type="entry name" value="RNA_pol_sigma_r2"/>
</dbReference>
<dbReference type="InterPro" id="IPR007627">
    <property type="entry name" value="RNA_pol_sigma70_r2"/>
</dbReference>
<feature type="domain" description="RNA polymerase sigma-70 region 2" evidence="5">
    <location>
        <begin position="28"/>
        <end position="94"/>
    </location>
</feature>
<dbReference type="InterPro" id="IPR014284">
    <property type="entry name" value="RNA_pol_sigma-70_dom"/>
</dbReference>
<dbReference type="InterPro" id="IPR036388">
    <property type="entry name" value="WH-like_DNA-bd_sf"/>
</dbReference>
<protein>
    <submittedName>
        <fullName evidence="7">RNA polymerase sigma factor</fullName>
    </submittedName>
</protein>
<feature type="domain" description="RNA polymerase sigma factor 70 region 4 type 2" evidence="6">
    <location>
        <begin position="130"/>
        <end position="181"/>
    </location>
</feature>
<dbReference type="EMBL" id="JBHUEL010000009">
    <property type="protein sequence ID" value="MFD1767218.1"/>
    <property type="molecule type" value="Genomic_DNA"/>
</dbReference>
<evidence type="ECO:0000259" key="5">
    <source>
        <dbReference type="Pfam" id="PF04542"/>
    </source>
</evidence>
<dbReference type="Gene3D" id="1.10.1740.10">
    <property type="match status" value="1"/>
</dbReference>
<dbReference type="Pfam" id="PF04542">
    <property type="entry name" value="Sigma70_r2"/>
    <property type="match status" value="1"/>
</dbReference>
<evidence type="ECO:0000259" key="6">
    <source>
        <dbReference type="Pfam" id="PF08281"/>
    </source>
</evidence>
<dbReference type="NCBIfam" id="TIGR02937">
    <property type="entry name" value="sigma70-ECF"/>
    <property type="match status" value="1"/>
</dbReference>
<dbReference type="Gene3D" id="1.10.10.10">
    <property type="entry name" value="Winged helix-like DNA-binding domain superfamily/Winged helix DNA-binding domain"/>
    <property type="match status" value="1"/>
</dbReference>
<keyword evidence="2" id="KW-0805">Transcription regulation</keyword>
<dbReference type="InterPro" id="IPR013249">
    <property type="entry name" value="RNA_pol_sigma70_r4_t2"/>
</dbReference>
<dbReference type="RefSeq" id="WP_381514350.1">
    <property type="nucleotide sequence ID" value="NZ_JBHUEL010000009.1"/>
</dbReference>
<keyword evidence="8" id="KW-1185">Reference proteome</keyword>